<evidence type="ECO:0000313" key="3">
    <source>
        <dbReference type="EMBL" id="CAK8675482.1"/>
    </source>
</evidence>
<dbReference type="EMBL" id="CAWYQH010000024">
    <property type="protein sequence ID" value="CAK8675482.1"/>
    <property type="molecule type" value="Genomic_DNA"/>
</dbReference>
<keyword evidence="4" id="KW-1185">Reference proteome</keyword>
<evidence type="ECO:0000259" key="2">
    <source>
        <dbReference type="Pfam" id="PF00248"/>
    </source>
</evidence>
<dbReference type="PIRSF" id="PIRSF000097">
    <property type="entry name" value="AKR"/>
    <property type="match status" value="1"/>
</dbReference>
<protein>
    <recommendedName>
        <fullName evidence="2">NADP-dependent oxidoreductase domain-containing protein</fullName>
    </recommendedName>
</protein>
<comment type="similarity">
    <text evidence="1">Belongs to the aldo/keto reductase family.</text>
</comment>
<evidence type="ECO:0000313" key="4">
    <source>
        <dbReference type="Proteomes" id="UP001642483"/>
    </source>
</evidence>
<reference evidence="3 4" key="1">
    <citation type="submission" date="2024-02" db="EMBL/GenBank/DDBJ databases">
        <authorList>
            <person name="Daric V."/>
            <person name="Darras S."/>
        </authorList>
    </citation>
    <scope>NUCLEOTIDE SEQUENCE [LARGE SCALE GENOMIC DNA]</scope>
</reference>
<accession>A0ABP0FAY3</accession>
<dbReference type="PANTHER" id="PTHR11732">
    <property type="entry name" value="ALDO/KETO REDUCTASE"/>
    <property type="match status" value="1"/>
</dbReference>
<dbReference type="InterPro" id="IPR036812">
    <property type="entry name" value="NAD(P)_OxRdtase_dom_sf"/>
</dbReference>
<dbReference type="Gene3D" id="3.20.20.100">
    <property type="entry name" value="NADP-dependent oxidoreductase domain"/>
    <property type="match status" value="1"/>
</dbReference>
<dbReference type="Pfam" id="PF00248">
    <property type="entry name" value="Aldo_ket_red"/>
    <property type="match status" value="1"/>
</dbReference>
<dbReference type="InterPro" id="IPR023210">
    <property type="entry name" value="NADP_OxRdtase_dom"/>
</dbReference>
<dbReference type="PROSITE" id="PS00062">
    <property type="entry name" value="ALDOKETO_REDUCTASE_2"/>
    <property type="match status" value="1"/>
</dbReference>
<gene>
    <name evidence="3" type="ORF">CVLEPA_LOCUS5061</name>
</gene>
<dbReference type="PROSITE" id="PS00063">
    <property type="entry name" value="ALDOKETO_REDUCTASE_3"/>
    <property type="match status" value="1"/>
</dbReference>
<proteinExistence type="inferred from homology"/>
<feature type="domain" description="NADP-dependent oxidoreductase" evidence="2">
    <location>
        <begin position="17"/>
        <end position="292"/>
    </location>
</feature>
<dbReference type="InterPro" id="IPR018170">
    <property type="entry name" value="Aldo/ket_reductase_CS"/>
</dbReference>
<dbReference type="PRINTS" id="PR00069">
    <property type="entry name" value="ALDKETRDTASE"/>
</dbReference>
<evidence type="ECO:0000256" key="1">
    <source>
        <dbReference type="ARBA" id="ARBA00007905"/>
    </source>
</evidence>
<name>A0ABP0FAY3_CLALP</name>
<dbReference type="SUPFAM" id="SSF51430">
    <property type="entry name" value="NAD(P)-linked oxidoreductase"/>
    <property type="match status" value="1"/>
</dbReference>
<dbReference type="InterPro" id="IPR020471">
    <property type="entry name" value="AKR"/>
</dbReference>
<dbReference type="Proteomes" id="UP001642483">
    <property type="component" value="Unassembled WGS sequence"/>
</dbReference>
<comment type="caution">
    <text evidence="3">The sequence shown here is derived from an EMBL/GenBank/DDBJ whole genome shotgun (WGS) entry which is preliminary data.</text>
</comment>
<sequence>MAERSLQLNSGYKMPVIGLGTWQSPQGQVEVAIESAIEYGYRHIDCAHVYQNETEIGNAIAKIIKENKIKREDIFITSKLWNSFHKPEDVKPALMKSLNMLQTSYLDLYLMHWPMGYMNTGDWFPSDKDGKLMFSDVDYVETWKAMEALQKEGLVRSIGVSNFNEFQLNRILKEGSIPPAVNQIELHPYLIQKELVNFCSGKGIVVTAYSPFASPDRPWAEKGEPLLLEEPKLVAIADRLQKTVAQVILRYLIQRNVIVIPKSATPHRIQSNFDVFGFELNDEDVKTIESFNRNFRAVALTNHMQAKYYPFRENYSE</sequence>
<dbReference type="PROSITE" id="PS00798">
    <property type="entry name" value="ALDOKETO_REDUCTASE_1"/>
    <property type="match status" value="1"/>
</dbReference>
<organism evidence="3 4">
    <name type="scientific">Clavelina lepadiformis</name>
    <name type="common">Light-bulb sea squirt</name>
    <name type="synonym">Ascidia lepadiformis</name>
    <dbReference type="NCBI Taxonomy" id="159417"/>
    <lineage>
        <taxon>Eukaryota</taxon>
        <taxon>Metazoa</taxon>
        <taxon>Chordata</taxon>
        <taxon>Tunicata</taxon>
        <taxon>Ascidiacea</taxon>
        <taxon>Aplousobranchia</taxon>
        <taxon>Clavelinidae</taxon>
        <taxon>Clavelina</taxon>
    </lineage>
</organism>